<dbReference type="Pfam" id="PF00646">
    <property type="entry name" value="F-box"/>
    <property type="match status" value="1"/>
</dbReference>
<evidence type="ECO:0000259" key="2">
    <source>
        <dbReference type="Pfam" id="PF00646"/>
    </source>
</evidence>
<proteinExistence type="predicted"/>
<organism evidence="4 5">
    <name type="scientific">Spinacia oleracea</name>
    <name type="common">Spinach</name>
    <dbReference type="NCBI Taxonomy" id="3562"/>
    <lineage>
        <taxon>Eukaryota</taxon>
        <taxon>Viridiplantae</taxon>
        <taxon>Streptophyta</taxon>
        <taxon>Embryophyta</taxon>
        <taxon>Tracheophyta</taxon>
        <taxon>Spermatophyta</taxon>
        <taxon>Magnoliopsida</taxon>
        <taxon>eudicotyledons</taxon>
        <taxon>Gunneridae</taxon>
        <taxon>Pentapetalae</taxon>
        <taxon>Caryophyllales</taxon>
        <taxon>Chenopodiaceae</taxon>
        <taxon>Chenopodioideae</taxon>
        <taxon>Anserineae</taxon>
        <taxon>Spinacia</taxon>
    </lineage>
</organism>
<dbReference type="PANTHER" id="PTHR31672">
    <property type="entry name" value="BNACNNG10540D PROTEIN"/>
    <property type="match status" value="1"/>
</dbReference>
<dbReference type="RefSeq" id="XP_056697119.1">
    <property type="nucleotide sequence ID" value="XM_056841141.1"/>
</dbReference>
<feature type="region of interest" description="Disordered" evidence="1">
    <location>
        <begin position="354"/>
        <end position="373"/>
    </location>
</feature>
<dbReference type="InterPro" id="IPR013187">
    <property type="entry name" value="F-box-assoc_dom_typ3"/>
</dbReference>
<dbReference type="SUPFAM" id="SSF50965">
    <property type="entry name" value="Galactose oxidase, central domain"/>
    <property type="match status" value="1"/>
</dbReference>
<dbReference type="CDD" id="cd22157">
    <property type="entry name" value="F-box_AtFBW1-like"/>
    <property type="match status" value="1"/>
</dbReference>
<name>A0ABM3RNC7_SPIOL</name>
<reference evidence="4" key="1">
    <citation type="journal article" date="2021" name="Nat. Commun.">
        <title>Genomic analyses provide insights into spinach domestication and the genetic basis of agronomic traits.</title>
        <authorList>
            <person name="Cai X."/>
            <person name="Sun X."/>
            <person name="Xu C."/>
            <person name="Sun H."/>
            <person name="Wang X."/>
            <person name="Ge C."/>
            <person name="Zhang Z."/>
            <person name="Wang Q."/>
            <person name="Fei Z."/>
            <person name="Jiao C."/>
            <person name="Wang Q."/>
        </authorList>
    </citation>
    <scope>NUCLEOTIDE SEQUENCE [LARGE SCALE GENOMIC DNA]</scope>
    <source>
        <strain evidence="4">cv. Varoflay</strain>
    </source>
</reference>
<evidence type="ECO:0000259" key="3">
    <source>
        <dbReference type="Pfam" id="PF08268"/>
    </source>
</evidence>
<dbReference type="InterPro" id="IPR011043">
    <property type="entry name" value="Gal_Oxase/kelch_b-propeller"/>
</dbReference>
<dbReference type="NCBIfam" id="TIGR01640">
    <property type="entry name" value="F_box_assoc_1"/>
    <property type="match status" value="1"/>
</dbReference>
<dbReference type="InterPro" id="IPR017451">
    <property type="entry name" value="F-box-assoc_interact_dom"/>
</dbReference>
<dbReference type="InterPro" id="IPR036047">
    <property type="entry name" value="F-box-like_dom_sf"/>
</dbReference>
<dbReference type="Pfam" id="PF08268">
    <property type="entry name" value="FBA_3"/>
    <property type="match status" value="1"/>
</dbReference>
<evidence type="ECO:0000313" key="4">
    <source>
        <dbReference type="Proteomes" id="UP000813463"/>
    </source>
</evidence>
<dbReference type="PANTHER" id="PTHR31672:SF13">
    <property type="entry name" value="F-BOX PROTEIN CPR30-LIKE"/>
    <property type="match status" value="1"/>
</dbReference>
<dbReference type="Proteomes" id="UP000813463">
    <property type="component" value="Chromosome 3"/>
</dbReference>
<reference evidence="5" key="2">
    <citation type="submission" date="2025-08" db="UniProtKB">
        <authorList>
            <consortium name="RefSeq"/>
        </authorList>
    </citation>
    <scope>IDENTIFICATION</scope>
    <source>
        <tissue evidence="5">Leaf</tissue>
    </source>
</reference>
<keyword evidence="4" id="KW-1185">Reference proteome</keyword>
<dbReference type="InterPro" id="IPR001810">
    <property type="entry name" value="F-box_dom"/>
</dbReference>
<protein>
    <submittedName>
        <fullName evidence="5">F-box/kelch-repeat protein At3g23880-like</fullName>
    </submittedName>
</protein>
<dbReference type="InterPro" id="IPR050796">
    <property type="entry name" value="SCF_F-box_component"/>
</dbReference>
<dbReference type="SUPFAM" id="SSF81383">
    <property type="entry name" value="F-box domain"/>
    <property type="match status" value="1"/>
</dbReference>
<sequence length="373" mass="42703">MEGKSQRDDVQSPRHLPHLPDDIIFKQILPWLPIKPLTRFKAVSKEWYTSISSPNFILNYTKKPLFSHPGKPLESVFIESGGSFYLYSCEHEDNVQSYAEENNNNLVRLNVEFDIDETDRVDLEGCSNGLVCLTSYHGKYFILWNPATNQYQKYMCLPYLHISGFGYVSSLDDYKVVGIMSDRKGCKQCHVFSLKSNTWEKIEFDFDGYFLLADPIFVNQTLHWTALCHSTQKVRIVAFDLALGTLEWFPLLSFNKRKPPGICVMGGCLSKLDFNSQNDLVIEIVKRSGEVFPVCFSCASSWYDINYLIGFTKTGKIFVVFHNPRMFGLVDPSSKQPFSLTEDQGILKIDSYVPSQISPHSPMDLQNARELET</sequence>
<evidence type="ECO:0000256" key="1">
    <source>
        <dbReference type="SAM" id="MobiDB-lite"/>
    </source>
</evidence>
<accession>A0ABM3RNC7</accession>
<feature type="domain" description="F-box" evidence="2">
    <location>
        <begin position="17"/>
        <end position="57"/>
    </location>
</feature>
<gene>
    <name evidence="5" type="primary">LOC110783052</name>
</gene>
<dbReference type="GeneID" id="110783052"/>
<feature type="domain" description="F-box associated beta-propeller type 3" evidence="3">
    <location>
        <begin position="96"/>
        <end position="243"/>
    </location>
</feature>
<evidence type="ECO:0000313" key="5">
    <source>
        <dbReference type="RefSeq" id="XP_056697119.1"/>
    </source>
</evidence>